<protein>
    <recommendedName>
        <fullName evidence="7">Endolytic murein transglycosylase</fullName>
        <ecNumber evidence="7">4.2.2.29</ecNumber>
    </recommendedName>
    <alternativeName>
        <fullName evidence="7">Peptidoglycan lytic transglycosylase</fullName>
    </alternativeName>
    <alternativeName>
        <fullName evidence="7">Peptidoglycan polymerization terminase</fullName>
    </alternativeName>
</protein>
<dbReference type="EMBL" id="JACRSQ010000001">
    <property type="protein sequence ID" value="MBC8542031.1"/>
    <property type="molecule type" value="Genomic_DNA"/>
</dbReference>
<keyword evidence="9" id="KW-1185">Reference proteome</keyword>
<evidence type="ECO:0000256" key="5">
    <source>
        <dbReference type="ARBA" id="ARBA00023239"/>
    </source>
</evidence>
<dbReference type="Pfam" id="PF02618">
    <property type="entry name" value="YceG"/>
    <property type="match status" value="1"/>
</dbReference>
<dbReference type="HAMAP" id="MF_02065">
    <property type="entry name" value="MltG"/>
    <property type="match status" value="1"/>
</dbReference>
<keyword evidence="5 7" id="KW-0456">Lyase</keyword>
<dbReference type="NCBIfam" id="TIGR00247">
    <property type="entry name" value="endolytic transglycosylase MltG"/>
    <property type="match status" value="1"/>
</dbReference>
<keyword evidence="4 7" id="KW-0472">Membrane</keyword>
<feature type="site" description="Important for catalytic activity" evidence="7">
    <location>
        <position position="244"/>
    </location>
</feature>
<evidence type="ECO:0000256" key="4">
    <source>
        <dbReference type="ARBA" id="ARBA00023136"/>
    </source>
</evidence>
<dbReference type="GO" id="GO:0008932">
    <property type="term" value="F:lytic endotransglycosylase activity"/>
    <property type="evidence" value="ECO:0007669"/>
    <property type="project" value="UniProtKB-UniRule"/>
</dbReference>
<dbReference type="EC" id="4.2.2.29" evidence="7"/>
<comment type="function">
    <text evidence="7">Functions as a peptidoglycan terminase that cleaves nascent peptidoglycan strands endolytically to terminate their elongation.</text>
</comment>
<dbReference type="GO" id="GO:0009252">
    <property type="term" value="P:peptidoglycan biosynthetic process"/>
    <property type="evidence" value="ECO:0007669"/>
    <property type="project" value="UniProtKB-UniRule"/>
</dbReference>
<keyword evidence="3 7" id="KW-1133">Transmembrane helix</keyword>
<accession>A0A926I0K4</accession>
<name>A0A926I0K4_9FIRM</name>
<dbReference type="Proteomes" id="UP000657006">
    <property type="component" value="Unassembled WGS sequence"/>
</dbReference>
<dbReference type="Gene3D" id="3.30.1490.480">
    <property type="entry name" value="Endolytic murein transglycosylase"/>
    <property type="match status" value="1"/>
</dbReference>
<comment type="catalytic activity">
    <reaction evidence="7">
        <text>a peptidoglycan chain = a peptidoglycan chain with N-acetyl-1,6-anhydromuramyl-[peptide] at the reducing end + a peptidoglycan chain with N-acetylglucosamine at the non-reducing end.</text>
        <dbReference type="EC" id="4.2.2.29"/>
    </reaction>
</comment>
<sequence>MDYLNKILAWIARNLKKGIALVAVVVCIALATMFAYDLAYNFIRKDENVAYDSDGEKVTLTIQKGAKCKEIAELLEKEGIIEDSMAFRLRAKLNGAENNFQYGTYAFVKNMPDTVVMEELQAGTKVEGTRITLVEGWSIAQMGAYLEEKEICLKEEFIEACNKTTYNFDYYEGLDDAGERRNLLEGYLFPETYDVIPQNGAEGVVKRLLRQFEKEFEPGWVTKAESMGYTVDEIVTIASIIEKEARNDDEERKNVASVIYNRLNSGMKLQIDATVLYAQGRDGESVDKVYNVDLEYDSPYNTYLYEGLPPGPICNPSRKAIIAALNPNTTEYLYYVLDSTTNQHFFTSSYDEFLAVKNGGSAG</sequence>
<comment type="similarity">
    <text evidence="7">Belongs to the transglycosylase MltG family.</text>
</comment>
<keyword evidence="2 7" id="KW-0812">Transmembrane</keyword>
<dbReference type="CDD" id="cd08010">
    <property type="entry name" value="MltG_like"/>
    <property type="match status" value="1"/>
</dbReference>
<dbReference type="AlphaFoldDB" id="A0A926I0K4"/>
<proteinExistence type="inferred from homology"/>
<dbReference type="InterPro" id="IPR003770">
    <property type="entry name" value="MLTG-like"/>
</dbReference>
<evidence type="ECO:0000313" key="9">
    <source>
        <dbReference type="Proteomes" id="UP000657006"/>
    </source>
</evidence>
<keyword evidence="6 7" id="KW-0961">Cell wall biogenesis/degradation</keyword>
<keyword evidence="1 7" id="KW-1003">Cell membrane</keyword>
<dbReference type="GO" id="GO:0071555">
    <property type="term" value="P:cell wall organization"/>
    <property type="evidence" value="ECO:0007669"/>
    <property type="project" value="UniProtKB-KW"/>
</dbReference>
<evidence type="ECO:0000256" key="6">
    <source>
        <dbReference type="ARBA" id="ARBA00023316"/>
    </source>
</evidence>
<evidence type="ECO:0000256" key="7">
    <source>
        <dbReference type="HAMAP-Rule" id="MF_02065"/>
    </source>
</evidence>
<reference evidence="8" key="1">
    <citation type="submission" date="2020-08" db="EMBL/GenBank/DDBJ databases">
        <title>Genome public.</title>
        <authorList>
            <person name="Liu C."/>
            <person name="Sun Q."/>
        </authorList>
    </citation>
    <scope>NUCLEOTIDE SEQUENCE</scope>
    <source>
        <strain evidence="8">NSJ-32</strain>
    </source>
</reference>
<dbReference type="PANTHER" id="PTHR30518">
    <property type="entry name" value="ENDOLYTIC MUREIN TRANSGLYCOSYLASE"/>
    <property type="match status" value="1"/>
</dbReference>
<dbReference type="PANTHER" id="PTHR30518:SF2">
    <property type="entry name" value="ENDOLYTIC MUREIN TRANSGLYCOSYLASE"/>
    <property type="match status" value="1"/>
</dbReference>
<dbReference type="RefSeq" id="WP_177720063.1">
    <property type="nucleotide sequence ID" value="NZ_JACRSQ010000001.1"/>
</dbReference>
<evidence type="ECO:0000313" key="8">
    <source>
        <dbReference type="EMBL" id="MBC8542031.1"/>
    </source>
</evidence>
<gene>
    <name evidence="7 8" type="primary">mltG</name>
    <name evidence="8" type="ORF">H8730_00505</name>
</gene>
<organism evidence="8 9">
    <name type="scientific">Bianquea renquensis</name>
    <dbReference type="NCBI Taxonomy" id="2763661"/>
    <lineage>
        <taxon>Bacteria</taxon>
        <taxon>Bacillati</taxon>
        <taxon>Bacillota</taxon>
        <taxon>Clostridia</taxon>
        <taxon>Eubacteriales</taxon>
        <taxon>Bianqueaceae</taxon>
        <taxon>Bianquea</taxon>
    </lineage>
</organism>
<evidence type="ECO:0000256" key="3">
    <source>
        <dbReference type="ARBA" id="ARBA00022989"/>
    </source>
</evidence>
<evidence type="ECO:0000256" key="2">
    <source>
        <dbReference type="ARBA" id="ARBA00022692"/>
    </source>
</evidence>
<comment type="caution">
    <text evidence="8">The sequence shown here is derived from an EMBL/GenBank/DDBJ whole genome shotgun (WGS) entry which is preliminary data.</text>
</comment>
<dbReference type="GO" id="GO:0005886">
    <property type="term" value="C:plasma membrane"/>
    <property type="evidence" value="ECO:0007669"/>
    <property type="project" value="UniProtKB-UniRule"/>
</dbReference>
<evidence type="ECO:0000256" key="1">
    <source>
        <dbReference type="ARBA" id="ARBA00022475"/>
    </source>
</evidence>